<dbReference type="InterPro" id="IPR016181">
    <property type="entry name" value="Acyl_CoA_acyltransferase"/>
</dbReference>
<dbReference type="CDD" id="cd04301">
    <property type="entry name" value="NAT_SF"/>
    <property type="match status" value="1"/>
</dbReference>
<dbReference type="Gene3D" id="3.40.630.30">
    <property type="match status" value="1"/>
</dbReference>
<dbReference type="SUPFAM" id="SSF55729">
    <property type="entry name" value="Acyl-CoA N-acyltransferases (Nat)"/>
    <property type="match status" value="1"/>
</dbReference>
<evidence type="ECO:0000259" key="1">
    <source>
        <dbReference type="PROSITE" id="PS51186"/>
    </source>
</evidence>
<dbReference type="OrthoDB" id="9797178at2"/>
<dbReference type="AlphaFoldDB" id="A0A344LAE6"/>
<sequence>MLIRRETASDAAAIRVVHDAAFAKPDAPGAETVEARLVGELRADGDLIPALSLVAELDGRIAGHVCCSHARIESSPGPVGLGPLGVLPETQSAGVGSALMHAVLAAADALEIPVVVLLGSPGFYARFGFVPAARLGITPSTPDWEPYFQVRPLSAYSEEFTGAFHYAPAFDRI</sequence>
<dbReference type="Pfam" id="PF13508">
    <property type="entry name" value="Acetyltransf_7"/>
    <property type="match status" value="1"/>
</dbReference>
<dbReference type="KEGG" id="aab:A4R43_23060"/>
<dbReference type="Proteomes" id="UP000250434">
    <property type="component" value="Chromosome"/>
</dbReference>
<dbReference type="GO" id="GO:0016747">
    <property type="term" value="F:acyltransferase activity, transferring groups other than amino-acyl groups"/>
    <property type="evidence" value="ECO:0007669"/>
    <property type="project" value="InterPro"/>
</dbReference>
<dbReference type="RefSeq" id="WP_113694280.1">
    <property type="nucleotide sequence ID" value="NZ_CP015163.1"/>
</dbReference>
<keyword evidence="2" id="KW-0808">Transferase</keyword>
<feature type="domain" description="N-acetyltransferase" evidence="1">
    <location>
        <begin position="1"/>
        <end position="163"/>
    </location>
</feature>
<gene>
    <name evidence="2" type="ORF">A4R43_23060</name>
</gene>
<name>A0A344LAE6_9PSEU</name>
<organism evidence="2 3">
    <name type="scientific">Amycolatopsis albispora</name>
    <dbReference type="NCBI Taxonomy" id="1804986"/>
    <lineage>
        <taxon>Bacteria</taxon>
        <taxon>Bacillati</taxon>
        <taxon>Actinomycetota</taxon>
        <taxon>Actinomycetes</taxon>
        <taxon>Pseudonocardiales</taxon>
        <taxon>Pseudonocardiaceae</taxon>
        <taxon>Amycolatopsis</taxon>
    </lineage>
</organism>
<proteinExistence type="predicted"/>
<protein>
    <submittedName>
        <fullName evidence="2">GCN5 family acetyltransferase</fullName>
    </submittedName>
</protein>
<accession>A0A344LAE6</accession>
<dbReference type="InterPro" id="IPR000182">
    <property type="entry name" value="GNAT_dom"/>
</dbReference>
<evidence type="ECO:0000313" key="3">
    <source>
        <dbReference type="Proteomes" id="UP000250434"/>
    </source>
</evidence>
<keyword evidence="3" id="KW-1185">Reference proteome</keyword>
<dbReference type="EMBL" id="CP015163">
    <property type="protein sequence ID" value="AXB45020.1"/>
    <property type="molecule type" value="Genomic_DNA"/>
</dbReference>
<evidence type="ECO:0000313" key="2">
    <source>
        <dbReference type="EMBL" id="AXB45020.1"/>
    </source>
</evidence>
<reference evidence="2 3" key="1">
    <citation type="submission" date="2016-04" db="EMBL/GenBank/DDBJ databases">
        <title>Complete genome sequence and analysis of deep-sea sediment isolate, Amycolatopsis sp. WP1.</title>
        <authorList>
            <person name="Wang H."/>
            <person name="Chen S."/>
            <person name="Wu Q."/>
        </authorList>
    </citation>
    <scope>NUCLEOTIDE SEQUENCE [LARGE SCALE GENOMIC DNA]</scope>
    <source>
        <strain evidence="2 3">WP1</strain>
    </source>
</reference>
<dbReference type="PROSITE" id="PS51186">
    <property type="entry name" value="GNAT"/>
    <property type="match status" value="1"/>
</dbReference>